<feature type="transmembrane region" description="Helical" evidence="1">
    <location>
        <begin position="224"/>
        <end position="241"/>
    </location>
</feature>
<feature type="transmembrane region" description="Helical" evidence="1">
    <location>
        <begin position="81"/>
        <end position="106"/>
    </location>
</feature>
<gene>
    <name evidence="2" type="primary">yciC</name>
    <name evidence="2" type="ORF">BUCIPICE3303_180</name>
</gene>
<name>A0A803FTS4_9GAMM</name>
<feature type="transmembrane region" description="Helical" evidence="1">
    <location>
        <begin position="112"/>
        <end position="133"/>
    </location>
</feature>
<dbReference type="Pfam" id="PF06790">
    <property type="entry name" value="UPF0259"/>
    <property type="match status" value="1"/>
</dbReference>
<evidence type="ECO:0000313" key="2">
    <source>
        <dbReference type="EMBL" id="VFP88262.1"/>
    </source>
</evidence>
<feature type="transmembrane region" description="Helical" evidence="1">
    <location>
        <begin position="171"/>
        <end position="194"/>
    </location>
</feature>
<evidence type="ECO:0000313" key="3">
    <source>
        <dbReference type="Proteomes" id="UP000294455"/>
    </source>
</evidence>
<protein>
    <submittedName>
        <fullName evidence="2">UPF0259 membrane protein YciC</fullName>
    </submittedName>
</protein>
<evidence type="ECO:0000256" key="1">
    <source>
        <dbReference type="SAM" id="Phobius"/>
    </source>
</evidence>
<feature type="transmembrane region" description="Helical" evidence="1">
    <location>
        <begin position="15"/>
        <end position="36"/>
    </location>
</feature>
<proteinExistence type="predicted"/>
<dbReference type="Proteomes" id="UP000294455">
    <property type="component" value="Chromosome"/>
</dbReference>
<feature type="transmembrane region" description="Helical" evidence="1">
    <location>
        <begin position="145"/>
        <end position="165"/>
    </location>
</feature>
<sequence length="250" mass="30507">MSNIYIIMYDTYQFFYKNIINIFVYSIISALINIFLQNIFSIKIIELSILYTSYFFKKESLFNIIYNMNINQKKVIFYIEFIKAFCSIISNFFLFISVLYLIYFISSSILKNIYYTIIKIFQSFFLCMPLLYLQFLLIGTKFNIFILPKVLLSLASFMSLIIFFIEKKNIFYSFIYSIKILLYNMYIIMPIILLNLIFRKLIFIFFKIFFMFPAYINIFLLNFFINIYFSYIIIYLFRFYIYSKVNNINN</sequence>
<organism evidence="2 3">
    <name type="scientific">Buchnera aphidicola</name>
    <name type="common">Cinara piceae</name>
    <dbReference type="NCBI Taxonomy" id="1660043"/>
    <lineage>
        <taxon>Bacteria</taxon>
        <taxon>Pseudomonadati</taxon>
        <taxon>Pseudomonadota</taxon>
        <taxon>Gammaproteobacteria</taxon>
        <taxon>Enterobacterales</taxon>
        <taxon>Erwiniaceae</taxon>
        <taxon>Buchnera</taxon>
    </lineage>
</organism>
<keyword evidence="1" id="KW-0812">Transmembrane</keyword>
<accession>A0A803FTS4</accession>
<dbReference type="AlphaFoldDB" id="A0A803FTS4"/>
<keyword evidence="1" id="KW-0472">Membrane</keyword>
<reference evidence="2 3" key="1">
    <citation type="submission" date="2019-02" db="EMBL/GenBank/DDBJ databases">
        <authorList>
            <person name="Manzano-Marin A."/>
            <person name="Manzano-Marin A."/>
        </authorList>
    </citation>
    <scope>NUCLEOTIDE SEQUENCE [LARGE SCALE GENOMIC DNA]</scope>
    <source>
        <strain evidence="2 3">BuCipiceae</strain>
    </source>
</reference>
<dbReference type="EMBL" id="LR217739">
    <property type="protein sequence ID" value="VFP88262.1"/>
    <property type="molecule type" value="Genomic_DNA"/>
</dbReference>
<keyword evidence="1" id="KW-1133">Transmembrane helix</keyword>